<accession>A0A1M6Q424</accession>
<name>A0A1M6Q424_PSETH</name>
<dbReference type="InterPro" id="IPR029069">
    <property type="entry name" value="HotDog_dom_sf"/>
</dbReference>
<dbReference type="Proteomes" id="UP000184363">
    <property type="component" value="Unassembled WGS sequence"/>
</dbReference>
<comment type="similarity">
    <text evidence="1">Belongs to the enoyl-CoA hydratase/isomerase family.</text>
</comment>
<dbReference type="SUPFAM" id="SSF54637">
    <property type="entry name" value="Thioesterase/thiol ester dehydrase-isomerase"/>
    <property type="match status" value="1"/>
</dbReference>
<organism evidence="3 4">
    <name type="scientific">Pseudonocardia thermophila</name>
    <dbReference type="NCBI Taxonomy" id="1848"/>
    <lineage>
        <taxon>Bacteria</taxon>
        <taxon>Bacillati</taxon>
        <taxon>Actinomycetota</taxon>
        <taxon>Actinomycetes</taxon>
        <taxon>Pseudonocardiales</taxon>
        <taxon>Pseudonocardiaceae</taxon>
        <taxon>Pseudonocardia</taxon>
    </lineage>
</organism>
<dbReference type="Gene3D" id="3.10.129.10">
    <property type="entry name" value="Hotdog Thioesterase"/>
    <property type="match status" value="1"/>
</dbReference>
<reference evidence="3 4" key="1">
    <citation type="submission" date="2016-11" db="EMBL/GenBank/DDBJ databases">
        <authorList>
            <person name="Jaros S."/>
            <person name="Januszkiewicz K."/>
            <person name="Wedrychowicz H."/>
        </authorList>
    </citation>
    <scope>NUCLEOTIDE SEQUENCE [LARGE SCALE GENOMIC DNA]</scope>
    <source>
        <strain evidence="3 4">DSM 43832</strain>
    </source>
</reference>
<dbReference type="OrthoDB" id="9796589at2"/>
<evidence type="ECO:0000259" key="2">
    <source>
        <dbReference type="Pfam" id="PF01575"/>
    </source>
</evidence>
<dbReference type="CDD" id="cd03441">
    <property type="entry name" value="R_hydratase_like"/>
    <property type="match status" value="1"/>
</dbReference>
<dbReference type="GO" id="GO:0019171">
    <property type="term" value="F:(3R)-hydroxyacyl-[acyl-carrier-protein] dehydratase activity"/>
    <property type="evidence" value="ECO:0007669"/>
    <property type="project" value="TreeGrafter"/>
</dbReference>
<dbReference type="PANTHER" id="PTHR43437:SF3">
    <property type="entry name" value="HYDROXYACYL-THIOESTER DEHYDRATASE TYPE 2, MITOCHONDRIAL"/>
    <property type="match status" value="1"/>
</dbReference>
<dbReference type="InterPro" id="IPR002539">
    <property type="entry name" value="MaoC-like_dom"/>
</dbReference>
<feature type="domain" description="MaoC-like" evidence="2">
    <location>
        <begin position="3"/>
        <end position="97"/>
    </location>
</feature>
<proteinExistence type="inferred from homology"/>
<dbReference type="AlphaFoldDB" id="A0A1M6Q424"/>
<keyword evidence="4" id="KW-1185">Reference proteome</keyword>
<evidence type="ECO:0000313" key="4">
    <source>
        <dbReference type="Proteomes" id="UP000184363"/>
    </source>
</evidence>
<dbReference type="EMBL" id="FRAP01000003">
    <property type="protein sequence ID" value="SHK14982.1"/>
    <property type="molecule type" value="Genomic_DNA"/>
</dbReference>
<protein>
    <submittedName>
        <fullName evidence="3">MaoC like domain-containing protein</fullName>
    </submittedName>
</protein>
<dbReference type="STRING" id="1848.SAMN05443637_10381"/>
<evidence type="ECO:0000256" key="1">
    <source>
        <dbReference type="ARBA" id="ARBA00005254"/>
    </source>
</evidence>
<dbReference type="GO" id="GO:0006633">
    <property type="term" value="P:fatty acid biosynthetic process"/>
    <property type="evidence" value="ECO:0007669"/>
    <property type="project" value="TreeGrafter"/>
</dbReference>
<sequence length="121" mass="13092">MSTVVTRTFTQQDLDDFGVASGGDGRIHTDPEFAARTRFGRPVVQGLYLLAVVEEAIRQARPDWHDTGDVVVRFRRPVLVGDTLRVHLTPAGSGELTIEATTASGVVLTGTARAVDRTEES</sequence>
<gene>
    <name evidence="3" type="ORF">SAMN05443637_10381</name>
</gene>
<dbReference type="PANTHER" id="PTHR43437">
    <property type="entry name" value="HYDROXYACYL-THIOESTER DEHYDRATASE TYPE 2, MITOCHONDRIAL-RELATED"/>
    <property type="match status" value="1"/>
</dbReference>
<dbReference type="InterPro" id="IPR050965">
    <property type="entry name" value="UPF0336/Enoyl-CoA_hydratase"/>
</dbReference>
<dbReference type="Pfam" id="PF01575">
    <property type="entry name" value="MaoC_dehydratas"/>
    <property type="match status" value="1"/>
</dbReference>
<evidence type="ECO:0000313" key="3">
    <source>
        <dbReference type="EMBL" id="SHK14982.1"/>
    </source>
</evidence>
<dbReference type="RefSeq" id="WP_073455639.1">
    <property type="nucleotide sequence ID" value="NZ_CALGVN010000033.1"/>
</dbReference>